<organism evidence="1">
    <name type="scientific">Shewanella oncorhynchi</name>
    <dbReference type="NCBI Taxonomy" id="2726434"/>
    <lineage>
        <taxon>Bacteria</taxon>
        <taxon>Pseudomonadati</taxon>
        <taxon>Pseudomonadota</taxon>
        <taxon>Gammaproteobacteria</taxon>
        <taxon>Alteromonadales</taxon>
        <taxon>Shewanellaceae</taxon>
        <taxon>Shewanella</taxon>
    </lineage>
</organism>
<protein>
    <submittedName>
        <fullName evidence="1">Uncharacterized protein</fullName>
    </submittedName>
</protein>
<name>A0AA50KAF4_9GAMM</name>
<dbReference type="AlphaFoldDB" id="A0AA50KAF4"/>
<gene>
    <name evidence="1" type="ORF">RA178_13015</name>
</gene>
<evidence type="ECO:0000313" key="1">
    <source>
        <dbReference type="EMBL" id="WMB71358.1"/>
    </source>
</evidence>
<accession>A0AA50KAF4</accession>
<reference evidence="1" key="1">
    <citation type="submission" date="2023-08" db="EMBL/GenBank/DDBJ databases">
        <title>Complete genome sequence of Shewanella oncorhynchi Z-P2, a siderophore putrebactin-producing bacterium.</title>
        <authorList>
            <person name="Zhang Y."/>
        </authorList>
    </citation>
    <scope>NUCLEOTIDE SEQUENCE</scope>
    <source>
        <strain evidence="1">Z-P2</strain>
    </source>
</reference>
<dbReference type="GeneID" id="301340120"/>
<proteinExistence type="predicted"/>
<sequence>MSTACSTDEYEELYSPNGELRAVVIMTGCGGFSSPQTQIYVERIKNKSLSPFSLKKTDALIRLDGKPDDVSYQIEWETNEKFVISNFDFSKMMAFKNQSWGTELPRIYFAVNGS</sequence>
<dbReference type="EMBL" id="CP132914">
    <property type="protein sequence ID" value="WMB71358.1"/>
    <property type="molecule type" value="Genomic_DNA"/>
</dbReference>
<dbReference type="RefSeq" id="WP_306682159.1">
    <property type="nucleotide sequence ID" value="NZ_CP132914.1"/>
</dbReference>
<dbReference type="Proteomes" id="UP001236800">
    <property type="component" value="Chromosome"/>
</dbReference>
<dbReference type="KEGG" id="sog:RA178_13015"/>